<name>A0A9P8PNW1_9ASCO</name>
<evidence type="ECO:0000256" key="4">
    <source>
        <dbReference type="ARBA" id="ARBA00023136"/>
    </source>
</evidence>
<feature type="transmembrane region" description="Helical" evidence="5">
    <location>
        <begin position="46"/>
        <end position="64"/>
    </location>
</feature>
<dbReference type="GO" id="GO:0015355">
    <property type="term" value="F:secondary active monocarboxylate transmembrane transporter activity"/>
    <property type="evidence" value="ECO:0007669"/>
    <property type="project" value="TreeGrafter"/>
</dbReference>
<evidence type="ECO:0000259" key="6">
    <source>
        <dbReference type="PROSITE" id="PS50850"/>
    </source>
</evidence>
<reference evidence="7" key="1">
    <citation type="journal article" date="2021" name="Open Biol.">
        <title>Shared evolutionary footprints suggest mitochondrial oxidative damage underlies multiple complex I losses in fungi.</title>
        <authorList>
            <person name="Schikora-Tamarit M.A."/>
            <person name="Marcet-Houben M."/>
            <person name="Nosek J."/>
            <person name="Gabaldon T."/>
        </authorList>
    </citation>
    <scope>NUCLEOTIDE SEQUENCE</scope>
    <source>
        <strain evidence="7">CBS6341</strain>
    </source>
</reference>
<organism evidence="7 8">
    <name type="scientific">Wickerhamomyces mucosus</name>
    <dbReference type="NCBI Taxonomy" id="1378264"/>
    <lineage>
        <taxon>Eukaryota</taxon>
        <taxon>Fungi</taxon>
        <taxon>Dikarya</taxon>
        <taxon>Ascomycota</taxon>
        <taxon>Saccharomycotina</taxon>
        <taxon>Saccharomycetes</taxon>
        <taxon>Phaffomycetales</taxon>
        <taxon>Wickerhamomycetaceae</taxon>
        <taxon>Wickerhamomyces</taxon>
    </lineage>
</organism>
<dbReference type="GO" id="GO:0005886">
    <property type="term" value="C:plasma membrane"/>
    <property type="evidence" value="ECO:0007669"/>
    <property type="project" value="TreeGrafter"/>
</dbReference>
<feature type="transmembrane region" description="Helical" evidence="5">
    <location>
        <begin position="111"/>
        <end position="130"/>
    </location>
</feature>
<dbReference type="Proteomes" id="UP000769528">
    <property type="component" value="Unassembled WGS sequence"/>
</dbReference>
<feature type="transmembrane region" description="Helical" evidence="5">
    <location>
        <begin position="416"/>
        <end position="437"/>
    </location>
</feature>
<dbReference type="OrthoDB" id="5296287at2759"/>
<evidence type="ECO:0000313" key="8">
    <source>
        <dbReference type="Proteomes" id="UP000769528"/>
    </source>
</evidence>
<feature type="transmembrane region" description="Helical" evidence="5">
    <location>
        <begin position="320"/>
        <end position="337"/>
    </location>
</feature>
<dbReference type="PROSITE" id="PS50850">
    <property type="entry name" value="MFS"/>
    <property type="match status" value="1"/>
</dbReference>
<sequence>MTTPVLNYIKTRITTLFPSKKEFNQELKNFNPLPALREMNWQHWQYFIIGFFAWTFDAFDYFAVSINVSNLSKDFDKSIKDITWAITLVLMLRSVGSIIVGYFADKYGRKWPLIINLAILSILQIGTGFVKTFDQFLGIRAIFGVAMGGMFGVASATALESAPQRSRSILSGIFQEGYAFGYLLVVAFQRAFIQTPKTWRSLFWFSSGPPLLIIGWRLTLPENEAFLEQQLHLKSKNFSFIKDAIKVLSRHWLKLIYMVLLMAGFNFMSHGSQDLYPTLLSKQLQFSENASTVTNSVANLGAITGGIIVGHCSGLIGRRFAIIFSCIGGGALIYPWAFSKGSGINAGAFFLQFFVQGAWGVIPIHLAELSPPEFKAFVSGTAYQLGNLASSASSTIESTIGERFPLPELGPGVYDYAKVMSIFMGCVFVYVLITTLVGPENRNGEINFKLTGEDLNLLQAKGSVVDEEVKIGSSDINDNTSLDEKFRFEHREK</sequence>
<accession>A0A9P8PNW1</accession>
<dbReference type="Pfam" id="PF00083">
    <property type="entry name" value="Sugar_tr"/>
    <property type="match status" value="1"/>
</dbReference>
<evidence type="ECO:0000256" key="5">
    <source>
        <dbReference type="SAM" id="Phobius"/>
    </source>
</evidence>
<dbReference type="InterPro" id="IPR020846">
    <property type="entry name" value="MFS_dom"/>
</dbReference>
<dbReference type="InterPro" id="IPR005828">
    <property type="entry name" value="MFS_sugar_transport-like"/>
</dbReference>
<comment type="subcellular location">
    <subcellularLocation>
        <location evidence="1">Membrane</location>
        <topology evidence="1">Multi-pass membrane protein</topology>
    </subcellularLocation>
</comment>
<dbReference type="InterPro" id="IPR036259">
    <property type="entry name" value="MFS_trans_sf"/>
</dbReference>
<reference evidence="7" key="2">
    <citation type="submission" date="2021-01" db="EMBL/GenBank/DDBJ databases">
        <authorList>
            <person name="Schikora-Tamarit M.A."/>
        </authorList>
    </citation>
    <scope>NUCLEOTIDE SEQUENCE</scope>
    <source>
        <strain evidence="7">CBS6341</strain>
    </source>
</reference>
<dbReference type="CDD" id="cd17316">
    <property type="entry name" value="MFS_SV2_like"/>
    <property type="match status" value="1"/>
</dbReference>
<keyword evidence="3 5" id="KW-1133">Transmembrane helix</keyword>
<evidence type="ECO:0000256" key="2">
    <source>
        <dbReference type="ARBA" id="ARBA00022692"/>
    </source>
</evidence>
<dbReference type="AlphaFoldDB" id="A0A9P8PNW1"/>
<keyword evidence="2 5" id="KW-0812">Transmembrane</keyword>
<dbReference type="GO" id="GO:0035879">
    <property type="term" value="P:plasma membrane lactate transport"/>
    <property type="evidence" value="ECO:0007669"/>
    <property type="project" value="TreeGrafter"/>
</dbReference>
<feature type="transmembrane region" description="Helical" evidence="5">
    <location>
        <begin position="84"/>
        <end position="104"/>
    </location>
</feature>
<keyword evidence="4 5" id="KW-0472">Membrane</keyword>
<dbReference type="EMBL" id="JAEUBF010000754">
    <property type="protein sequence ID" value="KAH3675506.1"/>
    <property type="molecule type" value="Genomic_DNA"/>
</dbReference>
<dbReference type="PANTHER" id="PTHR23508">
    <property type="entry name" value="CARBOXYLIC ACID TRANSPORTER PROTEIN HOMOLOG"/>
    <property type="match status" value="1"/>
</dbReference>
<proteinExistence type="predicted"/>
<dbReference type="PANTHER" id="PTHR23508:SF10">
    <property type="entry name" value="CARBOXYLIC ACID TRANSPORTER PROTEIN HOMOLOG"/>
    <property type="match status" value="1"/>
</dbReference>
<evidence type="ECO:0000256" key="3">
    <source>
        <dbReference type="ARBA" id="ARBA00022989"/>
    </source>
</evidence>
<evidence type="ECO:0000256" key="1">
    <source>
        <dbReference type="ARBA" id="ARBA00004141"/>
    </source>
</evidence>
<gene>
    <name evidence="7" type="ORF">WICMUC_002697</name>
</gene>
<feature type="transmembrane region" description="Helical" evidence="5">
    <location>
        <begin position="349"/>
        <end position="367"/>
    </location>
</feature>
<feature type="transmembrane region" description="Helical" evidence="5">
    <location>
        <begin position="252"/>
        <end position="269"/>
    </location>
</feature>
<comment type="caution">
    <text evidence="7">The sequence shown here is derived from an EMBL/GenBank/DDBJ whole genome shotgun (WGS) entry which is preliminary data.</text>
</comment>
<feature type="domain" description="Major facilitator superfamily (MFS) profile" evidence="6">
    <location>
        <begin position="46"/>
        <end position="442"/>
    </location>
</feature>
<dbReference type="Gene3D" id="1.20.1250.20">
    <property type="entry name" value="MFS general substrate transporter like domains"/>
    <property type="match status" value="2"/>
</dbReference>
<dbReference type="SUPFAM" id="SSF103473">
    <property type="entry name" value="MFS general substrate transporter"/>
    <property type="match status" value="1"/>
</dbReference>
<evidence type="ECO:0000313" key="7">
    <source>
        <dbReference type="EMBL" id="KAH3675506.1"/>
    </source>
</evidence>
<protein>
    <recommendedName>
        <fullName evidence="6">Major facilitator superfamily (MFS) profile domain-containing protein</fullName>
    </recommendedName>
</protein>
<feature type="transmembrane region" description="Helical" evidence="5">
    <location>
        <begin position="136"/>
        <end position="159"/>
    </location>
</feature>
<keyword evidence="8" id="KW-1185">Reference proteome</keyword>